<organism evidence="2 3">
    <name type="scientific">Clostridium combesii</name>
    <dbReference type="NCBI Taxonomy" id="39481"/>
    <lineage>
        <taxon>Bacteria</taxon>
        <taxon>Bacillati</taxon>
        <taxon>Bacillota</taxon>
        <taxon>Clostridia</taxon>
        <taxon>Eubacteriales</taxon>
        <taxon>Clostridiaceae</taxon>
        <taxon>Clostridium</taxon>
    </lineage>
</organism>
<dbReference type="Proteomes" id="UP000231322">
    <property type="component" value="Unassembled WGS sequence"/>
</dbReference>
<feature type="region of interest" description="Disordered" evidence="1">
    <location>
        <begin position="1"/>
        <end position="50"/>
    </location>
</feature>
<gene>
    <name evidence="2" type="ORF">CS538_02820</name>
</gene>
<sequence length="50" mass="5635">MRRGGYIMAKKETEKRSVSKETNQNKKSKEPNPVVIDGDSDMSKPVRGLN</sequence>
<protein>
    <submittedName>
        <fullName evidence="2">Uncharacterized protein</fullName>
    </submittedName>
</protein>
<keyword evidence="3" id="KW-1185">Reference proteome</keyword>
<evidence type="ECO:0000256" key="1">
    <source>
        <dbReference type="SAM" id="MobiDB-lite"/>
    </source>
</evidence>
<dbReference type="AlphaFoldDB" id="A0A2G7HM54"/>
<dbReference type="EMBL" id="PEIK01000002">
    <property type="protein sequence ID" value="PIH05442.1"/>
    <property type="molecule type" value="Genomic_DNA"/>
</dbReference>
<reference evidence="2 3" key="1">
    <citation type="submission" date="2017-10" db="EMBL/GenBank/DDBJ databases">
        <title>Reclassification of Eubacterium combesii and discrepancies in the nomenclature of botulinum neurotoxin producing clostridia. Request for an Opinion.</title>
        <authorList>
            <person name="Dobritsa A.P."/>
            <person name="Kutumbaka K.K."/>
            <person name="Samadpour M."/>
        </authorList>
    </citation>
    <scope>NUCLEOTIDE SEQUENCE [LARGE SCALE GENOMIC DNA]</scope>
    <source>
        <strain evidence="2 3">DSM 20696</strain>
    </source>
</reference>
<proteinExistence type="predicted"/>
<comment type="caution">
    <text evidence="2">The sequence shown here is derived from an EMBL/GenBank/DDBJ whole genome shotgun (WGS) entry which is preliminary data.</text>
</comment>
<evidence type="ECO:0000313" key="2">
    <source>
        <dbReference type="EMBL" id="PIH05442.1"/>
    </source>
</evidence>
<feature type="compositionally biased region" description="Basic and acidic residues" evidence="1">
    <location>
        <begin position="9"/>
        <end position="30"/>
    </location>
</feature>
<evidence type="ECO:0000313" key="3">
    <source>
        <dbReference type="Proteomes" id="UP000231322"/>
    </source>
</evidence>
<accession>A0A2G7HM54</accession>
<name>A0A2G7HM54_9CLOT</name>